<dbReference type="Proteomes" id="UP001141552">
    <property type="component" value="Unassembled WGS sequence"/>
</dbReference>
<protein>
    <recommendedName>
        <fullName evidence="6">TFIIB-type domain-containing protein</fullName>
    </recommendedName>
</protein>
<dbReference type="Gene3D" id="1.10.472.10">
    <property type="entry name" value="Cyclin-like"/>
    <property type="match status" value="1"/>
</dbReference>
<dbReference type="GO" id="GO:0017025">
    <property type="term" value="F:TBP-class protein binding"/>
    <property type="evidence" value="ECO:0007669"/>
    <property type="project" value="InterPro"/>
</dbReference>
<dbReference type="InterPro" id="IPR013763">
    <property type="entry name" value="Cyclin-like_dom"/>
</dbReference>
<evidence type="ECO:0000256" key="3">
    <source>
        <dbReference type="ARBA" id="ARBA00023163"/>
    </source>
</evidence>
<feature type="domain" description="TFIIB-type" evidence="6">
    <location>
        <begin position="3"/>
        <end position="36"/>
    </location>
</feature>
<dbReference type="PROSITE" id="PS51134">
    <property type="entry name" value="ZF_TFIIB"/>
    <property type="match status" value="1"/>
</dbReference>
<keyword evidence="8" id="KW-1185">Reference proteome</keyword>
<dbReference type="InterPro" id="IPR013137">
    <property type="entry name" value="Znf_TFIIB"/>
</dbReference>
<evidence type="ECO:0000313" key="8">
    <source>
        <dbReference type="Proteomes" id="UP001141552"/>
    </source>
</evidence>
<dbReference type="InterPro" id="IPR000812">
    <property type="entry name" value="TFIIB"/>
</dbReference>
<sequence length="315" mass="34852">MMTDVGYCNDCKQNTDIVLDHRTGDSICADCGLVLGDHYIDEVSEWRTFSDDNNDKDPNRVGHRTNLLLSNSANLTTTISRPASKNNPNGGGGGCGLPIGRWQSRESQQDKNLLNGFGIISDMAEKLGIVETVKTRAQEIYKNMEEKKCCTERNRGGICAAALVIACREEKTQRTLKEIMSVATVSSMKEIHKAVLHIGRTLGLDTTGSSQATELVRRFCSKLGMKNQEMKAVHEALSKSENFVIRRNPKSILAAIIFLISQLSENKKPLQAIADASEVAMGTVKKSYKDLYPHASRVIPNWYATEEAIKNLRCL</sequence>
<dbReference type="SUPFAM" id="SSF57783">
    <property type="entry name" value="Zinc beta-ribbon"/>
    <property type="match status" value="1"/>
</dbReference>
<dbReference type="PANTHER" id="PTHR11618:SF81">
    <property type="entry name" value="TRANSCRIPTION INITIATION FACTOR IIB-LIKE"/>
    <property type="match status" value="1"/>
</dbReference>
<dbReference type="SUPFAM" id="SSF47954">
    <property type="entry name" value="Cyclin-like"/>
    <property type="match status" value="2"/>
</dbReference>
<dbReference type="SMART" id="SM00385">
    <property type="entry name" value="CYCLIN"/>
    <property type="match status" value="2"/>
</dbReference>
<dbReference type="FunFam" id="1.10.472.170:FF:000001">
    <property type="entry name" value="Transcription initiation factor IIB"/>
    <property type="match status" value="1"/>
</dbReference>
<dbReference type="PRINTS" id="PR00685">
    <property type="entry name" value="TIFACTORIIB"/>
</dbReference>
<dbReference type="OrthoDB" id="25790at2759"/>
<accession>A0A9Q0J2L4</accession>
<feature type="region of interest" description="Disordered" evidence="5">
    <location>
        <begin position="78"/>
        <end position="101"/>
    </location>
</feature>
<keyword evidence="4" id="KW-0479">Metal-binding</keyword>
<keyword evidence="4" id="KW-0863">Zinc-finger</keyword>
<proteinExistence type="inferred from homology"/>
<evidence type="ECO:0000256" key="1">
    <source>
        <dbReference type="ARBA" id="ARBA00010857"/>
    </source>
</evidence>
<dbReference type="Gene3D" id="1.10.472.170">
    <property type="match status" value="1"/>
</dbReference>
<dbReference type="Pfam" id="PF00382">
    <property type="entry name" value="TFIIB"/>
    <property type="match status" value="2"/>
</dbReference>
<dbReference type="AlphaFoldDB" id="A0A9Q0J2L4"/>
<dbReference type="GO" id="GO:0008270">
    <property type="term" value="F:zinc ion binding"/>
    <property type="evidence" value="ECO:0007669"/>
    <property type="project" value="UniProtKB-KW"/>
</dbReference>
<evidence type="ECO:0000313" key="7">
    <source>
        <dbReference type="EMBL" id="KAJ4826078.1"/>
    </source>
</evidence>
<comment type="similarity">
    <text evidence="1">Belongs to the TFIIB family.</text>
</comment>
<evidence type="ECO:0000259" key="6">
    <source>
        <dbReference type="PROSITE" id="PS51134"/>
    </source>
</evidence>
<dbReference type="EMBL" id="JAKUCV010006748">
    <property type="protein sequence ID" value="KAJ4826078.1"/>
    <property type="molecule type" value="Genomic_DNA"/>
</dbReference>
<reference evidence="7" key="1">
    <citation type="submission" date="2022-02" db="EMBL/GenBank/DDBJ databases">
        <authorList>
            <person name="Henning P.M."/>
            <person name="McCubbin A.G."/>
            <person name="Shore J.S."/>
        </authorList>
    </citation>
    <scope>NUCLEOTIDE SEQUENCE</scope>
    <source>
        <strain evidence="7">F60SS</strain>
        <tissue evidence="7">Leaves</tissue>
    </source>
</reference>
<evidence type="ECO:0000256" key="4">
    <source>
        <dbReference type="PROSITE-ProRule" id="PRU00469"/>
    </source>
</evidence>
<dbReference type="Pfam" id="PF08271">
    <property type="entry name" value="Zn_Ribbon_TF"/>
    <property type="match status" value="1"/>
</dbReference>
<keyword evidence="3" id="KW-0804">Transcription</keyword>
<reference evidence="7" key="2">
    <citation type="journal article" date="2023" name="Plants (Basel)">
        <title>Annotation of the Turnera subulata (Passifloraceae) Draft Genome Reveals the S-Locus Evolved after the Divergence of Turneroideae from Passifloroideae in a Stepwise Manner.</title>
        <authorList>
            <person name="Henning P.M."/>
            <person name="Roalson E.H."/>
            <person name="Mir W."/>
            <person name="McCubbin A.G."/>
            <person name="Shore J.S."/>
        </authorList>
    </citation>
    <scope>NUCLEOTIDE SEQUENCE</scope>
    <source>
        <strain evidence="7">F60SS</strain>
    </source>
</reference>
<comment type="caution">
    <text evidence="7">The sequence shown here is derived from an EMBL/GenBank/DDBJ whole genome shotgun (WGS) entry which is preliminary data.</text>
</comment>
<organism evidence="7 8">
    <name type="scientific">Turnera subulata</name>
    <dbReference type="NCBI Taxonomy" id="218843"/>
    <lineage>
        <taxon>Eukaryota</taxon>
        <taxon>Viridiplantae</taxon>
        <taxon>Streptophyta</taxon>
        <taxon>Embryophyta</taxon>
        <taxon>Tracheophyta</taxon>
        <taxon>Spermatophyta</taxon>
        <taxon>Magnoliopsida</taxon>
        <taxon>eudicotyledons</taxon>
        <taxon>Gunneridae</taxon>
        <taxon>Pentapetalae</taxon>
        <taxon>rosids</taxon>
        <taxon>fabids</taxon>
        <taxon>Malpighiales</taxon>
        <taxon>Passifloraceae</taxon>
        <taxon>Turnera</taxon>
    </lineage>
</organism>
<dbReference type="InterPro" id="IPR036915">
    <property type="entry name" value="Cyclin-like_sf"/>
</dbReference>
<dbReference type="InterPro" id="IPR013150">
    <property type="entry name" value="TFIIB_cyclin"/>
</dbReference>
<evidence type="ECO:0000256" key="2">
    <source>
        <dbReference type="ARBA" id="ARBA00023015"/>
    </source>
</evidence>
<dbReference type="PANTHER" id="PTHR11618">
    <property type="entry name" value="TRANSCRIPTION INITIATION FACTOR IIB-RELATED"/>
    <property type="match status" value="1"/>
</dbReference>
<evidence type="ECO:0000256" key="5">
    <source>
        <dbReference type="SAM" id="MobiDB-lite"/>
    </source>
</evidence>
<keyword evidence="4" id="KW-0862">Zinc</keyword>
<keyword evidence="2" id="KW-0805">Transcription regulation</keyword>
<gene>
    <name evidence="7" type="ORF">Tsubulata_015173</name>
</gene>
<dbReference type="GO" id="GO:0097550">
    <property type="term" value="C:transcription preinitiation complex"/>
    <property type="evidence" value="ECO:0007669"/>
    <property type="project" value="TreeGrafter"/>
</dbReference>
<name>A0A9Q0J2L4_9ROSI</name>
<dbReference type="GO" id="GO:0070897">
    <property type="term" value="P:transcription preinitiation complex assembly"/>
    <property type="evidence" value="ECO:0007669"/>
    <property type="project" value="InterPro"/>
</dbReference>
<dbReference type="GO" id="GO:0005634">
    <property type="term" value="C:nucleus"/>
    <property type="evidence" value="ECO:0007669"/>
    <property type="project" value="TreeGrafter"/>
</dbReference>